<keyword evidence="5" id="KW-1185">Reference proteome</keyword>
<evidence type="ECO:0000259" key="2">
    <source>
        <dbReference type="Pfam" id="PF01408"/>
    </source>
</evidence>
<name>A0A6G4AEW4_9ACTN</name>
<protein>
    <submittedName>
        <fullName evidence="4">Gfo/Idh/MocA family oxidoreductase</fullName>
    </submittedName>
</protein>
<dbReference type="GO" id="GO:0000166">
    <property type="term" value="F:nucleotide binding"/>
    <property type="evidence" value="ECO:0007669"/>
    <property type="project" value="InterPro"/>
</dbReference>
<keyword evidence="1" id="KW-0560">Oxidoreductase</keyword>
<dbReference type="InterPro" id="IPR055170">
    <property type="entry name" value="GFO_IDH_MocA-like_dom"/>
</dbReference>
<dbReference type="InterPro" id="IPR036291">
    <property type="entry name" value="NAD(P)-bd_dom_sf"/>
</dbReference>
<accession>A0A6G4AEW4</accession>
<dbReference type="RefSeq" id="WP_164426962.1">
    <property type="nucleotide sequence ID" value="NZ_JAAIKT010000012.1"/>
</dbReference>
<dbReference type="Pfam" id="PF01408">
    <property type="entry name" value="GFO_IDH_MocA"/>
    <property type="match status" value="1"/>
</dbReference>
<dbReference type="SUPFAM" id="SSF55347">
    <property type="entry name" value="Glyceraldehyde-3-phosphate dehydrogenase-like, C-terminal domain"/>
    <property type="match status" value="1"/>
</dbReference>
<gene>
    <name evidence="4" type="ORF">G4H13_13315</name>
</gene>
<evidence type="ECO:0000313" key="4">
    <source>
        <dbReference type="EMBL" id="NEW71354.1"/>
    </source>
</evidence>
<evidence type="ECO:0000313" key="5">
    <source>
        <dbReference type="Proteomes" id="UP000476310"/>
    </source>
</evidence>
<dbReference type="InterPro" id="IPR000683">
    <property type="entry name" value="Gfo/Idh/MocA-like_OxRdtase_N"/>
</dbReference>
<proteinExistence type="predicted"/>
<comment type="caution">
    <text evidence="4">The sequence shown here is derived from an EMBL/GenBank/DDBJ whole genome shotgun (WGS) entry which is preliminary data.</text>
</comment>
<dbReference type="Pfam" id="PF22725">
    <property type="entry name" value="GFO_IDH_MocA_C3"/>
    <property type="match status" value="1"/>
</dbReference>
<organism evidence="4 5">
    <name type="scientific">Streptomyces rhizosphaericus</name>
    <dbReference type="NCBI Taxonomy" id="114699"/>
    <lineage>
        <taxon>Bacteria</taxon>
        <taxon>Bacillati</taxon>
        <taxon>Actinomycetota</taxon>
        <taxon>Actinomycetes</taxon>
        <taxon>Kitasatosporales</taxon>
        <taxon>Streptomycetaceae</taxon>
        <taxon>Streptomyces</taxon>
        <taxon>Streptomyces violaceusniger group</taxon>
    </lineage>
</organism>
<dbReference type="GO" id="GO:0016491">
    <property type="term" value="F:oxidoreductase activity"/>
    <property type="evidence" value="ECO:0007669"/>
    <property type="project" value="UniProtKB-KW"/>
</dbReference>
<dbReference type="InterPro" id="IPR050463">
    <property type="entry name" value="Gfo/Idh/MocA_oxidrdct_glycsds"/>
</dbReference>
<evidence type="ECO:0000256" key="1">
    <source>
        <dbReference type="ARBA" id="ARBA00023002"/>
    </source>
</evidence>
<dbReference type="EMBL" id="JAAIKT010000012">
    <property type="protein sequence ID" value="NEW71354.1"/>
    <property type="molecule type" value="Genomic_DNA"/>
</dbReference>
<dbReference type="Gene3D" id="3.30.360.10">
    <property type="entry name" value="Dihydrodipicolinate Reductase, domain 2"/>
    <property type="match status" value="1"/>
</dbReference>
<dbReference type="AlphaFoldDB" id="A0A6G4AEW4"/>
<dbReference type="Proteomes" id="UP000476310">
    <property type="component" value="Unassembled WGS sequence"/>
</dbReference>
<feature type="domain" description="Gfo/Idh/MocA-like oxidoreductase N-terminal" evidence="2">
    <location>
        <begin position="6"/>
        <end position="132"/>
    </location>
</feature>
<dbReference type="SUPFAM" id="SSF51735">
    <property type="entry name" value="NAD(P)-binding Rossmann-fold domains"/>
    <property type="match status" value="1"/>
</dbReference>
<feature type="domain" description="GFO/IDH/MocA-like oxidoreductase" evidence="3">
    <location>
        <begin position="140"/>
        <end position="285"/>
    </location>
</feature>
<dbReference type="PANTHER" id="PTHR43818">
    <property type="entry name" value="BCDNA.GH03377"/>
    <property type="match status" value="1"/>
</dbReference>
<dbReference type="PANTHER" id="PTHR43818:SF11">
    <property type="entry name" value="BCDNA.GH03377"/>
    <property type="match status" value="1"/>
</dbReference>
<reference evidence="4" key="1">
    <citation type="submission" date="2020-02" db="EMBL/GenBank/DDBJ databases">
        <title>A new Streptomyces sp. for controlling soil-borne diseases.</title>
        <authorList>
            <person name="Li X."/>
            <person name="Tian Y."/>
            <person name="Gao K."/>
        </authorList>
    </citation>
    <scope>NUCLEOTIDE SEQUENCE [LARGE SCALE GENOMIC DNA]</scope>
    <source>
        <strain evidence="4">0250</strain>
    </source>
</reference>
<evidence type="ECO:0000259" key="3">
    <source>
        <dbReference type="Pfam" id="PF22725"/>
    </source>
</evidence>
<dbReference type="Gene3D" id="3.40.50.720">
    <property type="entry name" value="NAD(P)-binding Rossmann-like Domain"/>
    <property type="match status" value="1"/>
</dbReference>
<sequence length="384" mass="40552">MVSTLGVAVVGFGWMGRVHTQAYVRLPHHFPQLSVRPELVAVADEVPGRAEEAAGRYGFATAARDWQEVAADPRVQAVSIAAPNFLHREIGVAMARAGKHIWIEKPVGLTADDARAVAGAVAEAGVQGAVGFNYRNAPAVQTARAMIADGEIGTVTHARVRLFSDYAAHPEGALTWRYERARGGSGVLGDLASHGVDLARFLLGEIDALTADTAVFVPERARPTGATAGHTRATGGELGPVENEDYVSCLLRFASGARGVLEACRVSVGEQNSYGFEIHGTKGAVFWDFRRMGELGVSRGTAYQDQPVSTVYVGPGHGEYAAFQPGSANGMGYDDLKVIEGYHFLRSIAEGTAHGATLDDAVHSATVLDAMTRSADLGTWVSPG</sequence>